<dbReference type="Pfam" id="PF01510">
    <property type="entry name" value="Amidase_2"/>
    <property type="match status" value="1"/>
</dbReference>
<dbReference type="GO" id="GO:0042834">
    <property type="term" value="F:peptidoglycan binding"/>
    <property type="evidence" value="ECO:0007669"/>
    <property type="project" value="InterPro"/>
</dbReference>
<reference evidence="9" key="1">
    <citation type="submission" date="2025-08" db="UniProtKB">
        <authorList>
            <consortium name="Ensembl"/>
        </authorList>
    </citation>
    <scope>IDENTIFICATION</scope>
</reference>
<keyword evidence="3" id="KW-0732">Signal</keyword>
<sequence length="179" mass="19682">SRRTCVDPSILPTGCPSIVSRSQWGAQRSQCGTNLKTQRPNVIIHHTAGGSCNSLTTCSRVLKGIQSYHRNTLGWCDIGYNFLIGEDGRVYEGRGWSKMGAHAKNWNSLSLGISFMGTFTNKAPRAAALSAARSLIQCAVKRNVLRTSYTLKGHRNVRPTACPGNALYNIISRWPQFRA</sequence>
<keyword evidence="5 6" id="KW-1015">Disulfide bond</keyword>
<dbReference type="GeneTree" id="ENSGT00940000161006"/>
<dbReference type="PANTHER" id="PTHR11022">
    <property type="entry name" value="PEPTIDOGLYCAN RECOGNITION PROTEIN"/>
    <property type="match status" value="1"/>
</dbReference>
<evidence type="ECO:0000256" key="5">
    <source>
        <dbReference type="ARBA" id="ARBA00023157"/>
    </source>
</evidence>
<dbReference type="InterPro" id="IPR036505">
    <property type="entry name" value="Amidase/PGRP_sf"/>
</dbReference>
<comment type="similarity">
    <text evidence="1">Belongs to the N-acetylmuramoyl-L-alanine amidase 2 family.</text>
</comment>
<dbReference type="Proteomes" id="UP000694392">
    <property type="component" value="Unplaced"/>
</dbReference>
<feature type="domain" description="N-acetylmuramoyl-L-alanine amidase" evidence="7">
    <location>
        <begin position="28"/>
        <end position="164"/>
    </location>
</feature>
<evidence type="ECO:0000256" key="3">
    <source>
        <dbReference type="ARBA" id="ARBA00022729"/>
    </source>
</evidence>
<feature type="disulfide bond" evidence="6">
    <location>
        <begin position="52"/>
        <end position="58"/>
    </location>
</feature>
<dbReference type="InterPro" id="IPR017331">
    <property type="entry name" value="Peptidoglycan_recognition"/>
</dbReference>
<evidence type="ECO:0000259" key="7">
    <source>
        <dbReference type="SMART" id="SM00644"/>
    </source>
</evidence>
<reference evidence="9" key="2">
    <citation type="submission" date="2025-09" db="UniProtKB">
        <authorList>
            <consortium name="Ensembl"/>
        </authorList>
    </citation>
    <scope>IDENTIFICATION</scope>
</reference>
<dbReference type="SMART" id="SM00644">
    <property type="entry name" value="Ami_2"/>
    <property type="match status" value="1"/>
</dbReference>
<dbReference type="PIRSF" id="PIRSF037945">
    <property type="entry name" value="PGRPs"/>
    <property type="match status" value="1"/>
</dbReference>
<protein>
    <recommendedName>
        <fullName evidence="11">Peptidoglycan-recognition protein</fullName>
    </recommendedName>
</protein>
<organism evidence="9 10">
    <name type="scientific">Sphenodon punctatus</name>
    <name type="common">Tuatara</name>
    <name type="synonym">Hatteria punctata</name>
    <dbReference type="NCBI Taxonomy" id="8508"/>
    <lineage>
        <taxon>Eukaryota</taxon>
        <taxon>Metazoa</taxon>
        <taxon>Chordata</taxon>
        <taxon>Craniata</taxon>
        <taxon>Vertebrata</taxon>
        <taxon>Euteleostomi</taxon>
        <taxon>Lepidosauria</taxon>
        <taxon>Sphenodontia</taxon>
        <taxon>Sphenodontidae</taxon>
        <taxon>Sphenodon</taxon>
    </lineage>
</organism>
<dbReference type="GO" id="GO:0045087">
    <property type="term" value="P:innate immune response"/>
    <property type="evidence" value="ECO:0007669"/>
    <property type="project" value="UniProtKB-KW"/>
</dbReference>
<accession>A0A8D0G875</accession>
<evidence type="ECO:0000259" key="8">
    <source>
        <dbReference type="SMART" id="SM00701"/>
    </source>
</evidence>
<dbReference type="Ensembl" id="ENSSPUT00000003508.1">
    <property type="protein sequence ID" value="ENSSPUP00000003307.1"/>
    <property type="gene ID" value="ENSSPUG00000002531.1"/>
</dbReference>
<dbReference type="GO" id="GO:0008745">
    <property type="term" value="F:N-acetylmuramoyl-L-alanine amidase activity"/>
    <property type="evidence" value="ECO:0007669"/>
    <property type="project" value="InterPro"/>
</dbReference>
<dbReference type="GO" id="GO:0009253">
    <property type="term" value="P:peptidoglycan catabolic process"/>
    <property type="evidence" value="ECO:0007669"/>
    <property type="project" value="InterPro"/>
</dbReference>
<evidence type="ECO:0000256" key="4">
    <source>
        <dbReference type="ARBA" id="ARBA00022859"/>
    </source>
</evidence>
<dbReference type="OMA" id="WNSVSIG"/>
<evidence type="ECO:0000256" key="6">
    <source>
        <dbReference type="PIRSR" id="PIRSR037945-1"/>
    </source>
</evidence>
<keyword evidence="2" id="KW-0399">Innate immunity</keyword>
<dbReference type="SUPFAM" id="SSF55846">
    <property type="entry name" value="N-acetylmuramoyl-L-alanine amidase-like"/>
    <property type="match status" value="1"/>
</dbReference>
<name>A0A8D0G875_SPHPU</name>
<dbReference type="GO" id="GO:0008270">
    <property type="term" value="F:zinc ion binding"/>
    <property type="evidence" value="ECO:0007669"/>
    <property type="project" value="InterPro"/>
</dbReference>
<dbReference type="InterPro" id="IPR002502">
    <property type="entry name" value="Amidase_domain"/>
</dbReference>
<keyword evidence="10" id="KW-1185">Reference proteome</keyword>
<dbReference type="Gene3D" id="3.40.80.10">
    <property type="entry name" value="Peptidoglycan recognition protein-like"/>
    <property type="match status" value="1"/>
</dbReference>
<dbReference type="FunFam" id="3.40.80.10:FF:000001">
    <property type="entry name" value="Peptidoglycan recognition protein 1"/>
    <property type="match status" value="1"/>
</dbReference>
<evidence type="ECO:0000256" key="1">
    <source>
        <dbReference type="ARBA" id="ARBA00007553"/>
    </source>
</evidence>
<keyword evidence="4" id="KW-0391">Immunity</keyword>
<feature type="disulfide bond" evidence="6">
    <location>
        <begin position="15"/>
        <end position="138"/>
    </location>
</feature>
<evidence type="ECO:0008006" key="11">
    <source>
        <dbReference type="Google" id="ProtNLM"/>
    </source>
</evidence>
<evidence type="ECO:0000313" key="9">
    <source>
        <dbReference type="Ensembl" id="ENSSPUP00000003307.1"/>
    </source>
</evidence>
<feature type="domain" description="Peptidoglycan recognition protein family" evidence="8">
    <location>
        <begin position="16"/>
        <end position="158"/>
    </location>
</feature>
<evidence type="ECO:0000313" key="10">
    <source>
        <dbReference type="Proteomes" id="UP000694392"/>
    </source>
</evidence>
<dbReference type="InterPro" id="IPR015510">
    <property type="entry name" value="PGRP"/>
</dbReference>
<dbReference type="PANTHER" id="PTHR11022:SF12">
    <property type="entry name" value="PEPTIDOGLYCAN RECOGNITION PROTEIN 3"/>
    <property type="match status" value="1"/>
</dbReference>
<proteinExistence type="inferred from homology"/>
<dbReference type="InterPro" id="IPR006619">
    <property type="entry name" value="PGRP_domain_met/bac"/>
</dbReference>
<dbReference type="AlphaFoldDB" id="A0A8D0G875"/>
<dbReference type="CDD" id="cd06583">
    <property type="entry name" value="PGRP"/>
    <property type="match status" value="1"/>
</dbReference>
<dbReference type="SMART" id="SM00701">
    <property type="entry name" value="PGRP"/>
    <property type="match status" value="1"/>
</dbReference>
<evidence type="ECO:0000256" key="2">
    <source>
        <dbReference type="ARBA" id="ARBA00022588"/>
    </source>
</evidence>